<gene>
    <name evidence="1" type="ORF">HPB47_014538</name>
</gene>
<reference evidence="1 2" key="1">
    <citation type="journal article" date="2020" name="Cell">
        <title>Large-Scale Comparative Analyses of Tick Genomes Elucidate Their Genetic Diversity and Vector Capacities.</title>
        <authorList>
            <consortium name="Tick Genome and Microbiome Consortium (TIGMIC)"/>
            <person name="Jia N."/>
            <person name="Wang J."/>
            <person name="Shi W."/>
            <person name="Du L."/>
            <person name="Sun Y."/>
            <person name="Zhan W."/>
            <person name="Jiang J.F."/>
            <person name="Wang Q."/>
            <person name="Zhang B."/>
            <person name="Ji P."/>
            <person name="Bell-Sakyi L."/>
            <person name="Cui X.M."/>
            <person name="Yuan T.T."/>
            <person name="Jiang B.G."/>
            <person name="Yang W.F."/>
            <person name="Lam T.T."/>
            <person name="Chang Q.C."/>
            <person name="Ding S.J."/>
            <person name="Wang X.J."/>
            <person name="Zhu J.G."/>
            <person name="Ruan X.D."/>
            <person name="Zhao L."/>
            <person name="Wei J.T."/>
            <person name="Ye R.Z."/>
            <person name="Que T.C."/>
            <person name="Du C.H."/>
            <person name="Zhou Y.H."/>
            <person name="Cheng J.X."/>
            <person name="Dai P.F."/>
            <person name="Guo W.B."/>
            <person name="Han X.H."/>
            <person name="Huang E.J."/>
            <person name="Li L.F."/>
            <person name="Wei W."/>
            <person name="Gao Y.C."/>
            <person name="Liu J.Z."/>
            <person name="Shao H.Z."/>
            <person name="Wang X."/>
            <person name="Wang C.C."/>
            <person name="Yang T.C."/>
            <person name="Huo Q.B."/>
            <person name="Li W."/>
            <person name="Chen H.Y."/>
            <person name="Chen S.E."/>
            <person name="Zhou L.G."/>
            <person name="Ni X.B."/>
            <person name="Tian J.H."/>
            <person name="Sheng Y."/>
            <person name="Liu T."/>
            <person name="Pan Y.S."/>
            <person name="Xia L.Y."/>
            <person name="Li J."/>
            <person name="Zhao F."/>
            <person name="Cao W.C."/>
        </authorList>
    </citation>
    <scope>NUCLEOTIDE SEQUENCE [LARGE SCALE GENOMIC DNA]</scope>
    <source>
        <strain evidence="1">Iper-2018</strain>
    </source>
</reference>
<feature type="non-terminal residue" evidence="1">
    <location>
        <position position="1"/>
    </location>
</feature>
<accession>A0AC60QVW1</accession>
<dbReference type="EMBL" id="JABSTQ010002912">
    <property type="protein sequence ID" value="KAG0443777.1"/>
    <property type="molecule type" value="Genomic_DNA"/>
</dbReference>
<name>A0AC60QVW1_IXOPE</name>
<evidence type="ECO:0000313" key="2">
    <source>
        <dbReference type="Proteomes" id="UP000805193"/>
    </source>
</evidence>
<proteinExistence type="predicted"/>
<sequence length="408" mass="45941">DFLFIIMRTWVLACLIVSGITHTLGLQGASNTLGSLESLGFLGSTASRLNPIKNGVKASDNSVHSTIPGVRCTVLTDVTQGGHRMVEVFEDTTKNTVLHCNIIGDKAVIEKILHDTTRGFIEKVTKEKLQYFLNRCDAREPNKDKSSFKSRFEDIHKKLKSLFLFPGTKWCGMGDAAENYDHLGKHRGTDMCCRAHDNSDDNIPAGKTKHGITNSSPYTMTNCKDDRKFYNCLSNDGSLSSVAVRKLFFTVLRTNCFAYTYPKKCLKKNPSRIRILSSKCEKYELDKSAPKKWQIFPPTSFTKDDFERKRNQKNRVRLTIAENDPETVTENAGVWVKTKEPEGKPVLENESYFGNLVEGNETSPVMSEEPVNNSQDAEPTTTKELLRLPELHGKSQPDLPRSVLRHMI</sequence>
<evidence type="ECO:0000313" key="1">
    <source>
        <dbReference type="EMBL" id="KAG0443777.1"/>
    </source>
</evidence>
<dbReference type="Proteomes" id="UP000805193">
    <property type="component" value="Unassembled WGS sequence"/>
</dbReference>
<keyword evidence="2" id="KW-1185">Reference proteome</keyword>
<organism evidence="1 2">
    <name type="scientific">Ixodes persulcatus</name>
    <name type="common">Taiga tick</name>
    <dbReference type="NCBI Taxonomy" id="34615"/>
    <lineage>
        <taxon>Eukaryota</taxon>
        <taxon>Metazoa</taxon>
        <taxon>Ecdysozoa</taxon>
        <taxon>Arthropoda</taxon>
        <taxon>Chelicerata</taxon>
        <taxon>Arachnida</taxon>
        <taxon>Acari</taxon>
        <taxon>Parasitiformes</taxon>
        <taxon>Ixodida</taxon>
        <taxon>Ixodoidea</taxon>
        <taxon>Ixodidae</taxon>
        <taxon>Ixodinae</taxon>
        <taxon>Ixodes</taxon>
    </lineage>
</organism>
<protein>
    <submittedName>
        <fullName evidence="1">Uncharacterized protein</fullName>
    </submittedName>
</protein>
<comment type="caution">
    <text evidence="1">The sequence shown here is derived from an EMBL/GenBank/DDBJ whole genome shotgun (WGS) entry which is preliminary data.</text>
</comment>